<dbReference type="AlphaFoldDB" id="A0A386PMN8"/>
<sequence>MLLFQYNFKIEFYSVNRGAISLRPKLVIKTKDGAPLVNILISNEYLTSSLMQCKKARLQLFNMPLNFNKSLKIGDVVKIYYGKFSYEANIDYKFIMAGYLGAPIDFDFENGDFICEYDVYLITKDTFLNKKLPVKNFHGQSLEDAIREVFKDKAVIHIGREDRERTIDESFYVSTFKEFIEKLLGKYVHSIFVDSGDLTSEVDTRFIFINFNALGGVGRSYKNLQDYALLFIPQKEVRALGQFTFNFWNATLLFTDKIKVGDRVKFINRYGEVVKAIVQETSAHLSNIGDCTLKLKLYDESNELGKVVYE</sequence>
<geneLocation type="plasmid" evidence="1 2">
    <name>lp129</name>
</geneLocation>
<proteinExistence type="predicted"/>
<evidence type="ECO:0000313" key="2">
    <source>
        <dbReference type="Proteomes" id="UP000275571"/>
    </source>
</evidence>
<dbReference type="Pfam" id="PF05113">
    <property type="entry name" value="DUF693"/>
    <property type="match status" value="1"/>
</dbReference>
<reference evidence="1 2" key="1">
    <citation type="journal article" date="2018" name="Infect. Genet. Evol.">
        <title>Genome-wide analysis of Borrelia turcica and 'Candidatus Borrelia tachyglossi' shows relapsing fever-like genomes with unique genomic links to Lyme disease Borrelia.</title>
        <authorList>
            <person name="Gofton A.W."/>
            <person name="Margos G."/>
            <person name="Fingerle V."/>
            <person name="Hepner S."/>
            <person name="Loh S.M."/>
            <person name="Ryan U."/>
            <person name="Irwin P."/>
            <person name="Oskam C.L."/>
        </authorList>
    </citation>
    <scope>NUCLEOTIDE SEQUENCE [LARGE SCALE GENOMIC DNA]</scope>
    <source>
        <strain evidence="1 2">IST7</strain>
        <plasmid evidence="1">lp129</plasmid>
    </source>
</reference>
<dbReference type="EMBL" id="CP028885">
    <property type="protein sequence ID" value="AYE36834.1"/>
    <property type="molecule type" value="Genomic_DNA"/>
</dbReference>
<organism evidence="1 2">
    <name type="scientific">Borrelia turcica IST7</name>
    <dbReference type="NCBI Taxonomy" id="1104446"/>
    <lineage>
        <taxon>Bacteria</taxon>
        <taxon>Pseudomonadati</taxon>
        <taxon>Spirochaetota</taxon>
        <taxon>Spirochaetia</taxon>
        <taxon>Spirochaetales</taxon>
        <taxon>Borreliaceae</taxon>
        <taxon>Borrelia</taxon>
    </lineage>
</organism>
<protein>
    <submittedName>
        <fullName evidence="1">Uncharacterized protein</fullName>
    </submittedName>
</protein>
<dbReference type="OrthoDB" id="350319at2"/>
<gene>
    <name evidence="1" type="ORF">DB313_04870</name>
</gene>
<accession>A0A386PMN8</accession>
<dbReference type="RefSeq" id="WP_120104753.1">
    <property type="nucleotide sequence ID" value="NZ_CP028885.1"/>
</dbReference>
<dbReference type="KEGG" id="btur:DB313_04870"/>
<dbReference type="Proteomes" id="UP000275571">
    <property type="component" value="Plasmid lp129"/>
</dbReference>
<keyword evidence="2" id="KW-1185">Reference proteome</keyword>
<name>A0A386PMN8_9SPIR</name>
<evidence type="ECO:0000313" key="1">
    <source>
        <dbReference type="EMBL" id="AYE36834.1"/>
    </source>
</evidence>
<keyword evidence="1" id="KW-0614">Plasmid</keyword>
<dbReference type="InterPro" id="IPR007800">
    <property type="entry name" value="DUF693"/>
</dbReference>